<evidence type="ECO:0000313" key="8">
    <source>
        <dbReference type="EMBL" id="KFH47893.1"/>
    </source>
</evidence>
<evidence type="ECO:0000256" key="7">
    <source>
        <dbReference type="ARBA" id="ARBA00035140"/>
    </source>
</evidence>
<comment type="subcellular location">
    <subcellularLocation>
        <location evidence="1">Mitochondrion</location>
    </subcellularLocation>
</comment>
<dbReference type="Proteomes" id="UP000029964">
    <property type="component" value="Unassembled WGS sequence"/>
</dbReference>
<dbReference type="GO" id="GO:0005763">
    <property type="term" value="C:mitochondrial small ribosomal subunit"/>
    <property type="evidence" value="ECO:0007669"/>
    <property type="project" value="TreeGrafter"/>
</dbReference>
<dbReference type="HOGENOM" id="CLU_046315_1_0_1"/>
<keyword evidence="6" id="KW-0687">Ribonucleoprotein</keyword>
<sequence length="450" mass="49959">MASANSMRSLMRPTVQLSPRVVAIPSSVAAFSTTIPNLEVRQKKVQVPKKKKVVVHVKKPNPGERKAFRKRIQLSNNSALEVQGLASLEPDTMARESNAGQIFALPSDVQDRLRVLEAFKHSQSWNLFRKPHLLVRKEVVQLASKLEAAAQDKKALHLVLTGQRLAGKTVALLQAMTYGLMNDWVVINIPDGHDLTNGNTEYSPVPDTDPIQFTQPVYTFKLLNTIYNANKAIMEKLELQKDWSSSTNQKGKGTLADLILSAKEAEWAWPTFAALWTELTLPGRPPLMFTLDGLSHINKMSAYRDPSFNLVHAHELTLVRTFVDAMSGKTKLPNGGAIIATTGGNNSPKIPSQDLVLSQLEAGQAGREIPKPDPYKKGYEDRVYDSLKNSTVLRMGQLTKDDARVLMEYWGASGLLRARVDQRTVWEKWALGGNGVVGEMERASLLTMRM</sequence>
<organism evidence="8 9">
    <name type="scientific">Hapsidospora chrysogenum (strain ATCC 11550 / CBS 779.69 / DSM 880 / IAM 14645 / JCM 23072 / IMI 49137)</name>
    <name type="common">Acremonium chrysogenum</name>
    <dbReference type="NCBI Taxonomy" id="857340"/>
    <lineage>
        <taxon>Eukaryota</taxon>
        <taxon>Fungi</taxon>
        <taxon>Dikarya</taxon>
        <taxon>Ascomycota</taxon>
        <taxon>Pezizomycotina</taxon>
        <taxon>Sordariomycetes</taxon>
        <taxon>Hypocreomycetidae</taxon>
        <taxon>Hypocreales</taxon>
        <taxon>Bionectriaceae</taxon>
        <taxon>Hapsidospora</taxon>
    </lineage>
</organism>
<dbReference type="PANTHER" id="PTHR12810:SF0">
    <property type="entry name" value="SMALL RIBOSOMAL SUBUNIT PROTEIN MS29"/>
    <property type="match status" value="1"/>
</dbReference>
<dbReference type="InterPro" id="IPR019368">
    <property type="entry name" value="Ribosomal_mS29"/>
</dbReference>
<protein>
    <recommendedName>
        <fullName evidence="7">Small ribosomal subunit protein mS29</fullName>
    </recommendedName>
</protein>
<dbReference type="EMBL" id="JPKY01000006">
    <property type="protein sequence ID" value="KFH47893.1"/>
    <property type="molecule type" value="Genomic_DNA"/>
</dbReference>
<evidence type="ECO:0000313" key="9">
    <source>
        <dbReference type="Proteomes" id="UP000029964"/>
    </source>
</evidence>
<dbReference type="GO" id="GO:0003735">
    <property type="term" value="F:structural constituent of ribosome"/>
    <property type="evidence" value="ECO:0007669"/>
    <property type="project" value="TreeGrafter"/>
</dbReference>
<evidence type="ECO:0000256" key="4">
    <source>
        <dbReference type="ARBA" id="ARBA00022980"/>
    </source>
</evidence>
<evidence type="ECO:0000256" key="5">
    <source>
        <dbReference type="ARBA" id="ARBA00023128"/>
    </source>
</evidence>
<evidence type="ECO:0000256" key="1">
    <source>
        <dbReference type="ARBA" id="ARBA00004173"/>
    </source>
</evidence>
<dbReference type="Pfam" id="PF10236">
    <property type="entry name" value="DAP3"/>
    <property type="match status" value="1"/>
</dbReference>
<evidence type="ECO:0000256" key="6">
    <source>
        <dbReference type="ARBA" id="ARBA00023274"/>
    </source>
</evidence>
<dbReference type="STRING" id="857340.A0A086TEW1"/>
<dbReference type="PANTHER" id="PTHR12810">
    <property type="entry name" value="MITOCHONDRIAL 28S RIBOSOMAL PROTEIN S29"/>
    <property type="match status" value="1"/>
</dbReference>
<keyword evidence="4 8" id="KW-0689">Ribosomal protein</keyword>
<name>A0A086TEW1_HAPC1</name>
<keyword evidence="9" id="KW-1185">Reference proteome</keyword>
<evidence type="ECO:0000256" key="3">
    <source>
        <dbReference type="ARBA" id="ARBA00022946"/>
    </source>
</evidence>
<proteinExistence type="inferred from homology"/>
<dbReference type="OrthoDB" id="274828at2759"/>
<comment type="similarity">
    <text evidence="2">Belongs to the mitochondrion-specific ribosomal protein mS29 family.</text>
</comment>
<reference evidence="9" key="1">
    <citation type="journal article" date="2014" name="Genome Announc.">
        <title>Genome sequence and annotation of Acremonium chrysogenum, producer of the beta-lactam antibiotic cephalosporin C.</title>
        <authorList>
            <person name="Terfehr D."/>
            <person name="Dahlmann T.A."/>
            <person name="Specht T."/>
            <person name="Zadra I."/>
            <person name="Kuernsteiner H."/>
            <person name="Kueck U."/>
        </authorList>
    </citation>
    <scope>NUCLEOTIDE SEQUENCE [LARGE SCALE GENOMIC DNA]</scope>
    <source>
        <strain evidence="9">ATCC 11550 / CBS 779.69 / DSM 880 / IAM 14645 / JCM 23072 / IMI 49137</strain>
    </source>
</reference>
<accession>A0A086TEW1</accession>
<comment type="caution">
    <text evidence="8">The sequence shown here is derived from an EMBL/GenBank/DDBJ whole genome shotgun (WGS) entry which is preliminary data.</text>
</comment>
<keyword evidence="5" id="KW-0496">Mitochondrion</keyword>
<gene>
    <name evidence="8" type="ORF">ACRE_011470</name>
</gene>
<keyword evidence="3" id="KW-0809">Transit peptide</keyword>
<evidence type="ECO:0000256" key="2">
    <source>
        <dbReference type="ARBA" id="ARBA00009863"/>
    </source>
</evidence>
<dbReference type="AlphaFoldDB" id="A0A086TEW1"/>